<proteinExistence type="predicted"/>
<keyword evidence="1" id="KW-0472">Membrane</keyword>
<organism evidence="2 3">
    <name type="scientific">Microbacterium istanbulense</name>
    <dbReference type="NCBI Taxonomy" id="3122049"/>
    <lineage>
        <taxon>Bacteria</taxon>
        <taxon>Bacillati</taxon>
        <taxon>Actinomycetota</taxon>
        <taxon>Actinomycetes</taxon>
        <taxon>Micrococcales</taxon>
        <taxon>Microbacteriaceae</taxon>
        <taxon>Microbacterium</taxon>
    </lineage>
</organism>
<protein>
    <recommendedName>
        <fullName evidence="4">ABC transporter permease</fullName>
    </recommendedName>
</protein>
<feature type="transmembrane region" description="Helical" evidence="1">
    <location>
        <begin position="166"/>
        <end position="188"/>
    </location>
</feature>
<evidence type="ECO:0000313" key="3">
    <source>
        <dbReference type="Proteomes" id="UP001366085"/>
    </source>
</evidence>
<gene>
    <name evidence="2" type="ORF">WDU93_12045</name>
</gene>
<dbReference type="RefSeq" id="WP_337320940.1">
    <property type="nucleotide sequence ID" value="NZ_JBBDGN010000012.1"/>
</dbReference>
<comment type="caution">
    <text evidence="2">The sequence shown here is derived from an EMBL/GenBank/DDBJ whole genome shotgun (WGS) entry which is preliminary data.</text>
</comment>
<feature type="transmembrane region" description="Helical" evidence="1">
    <location>
        <begin position="84"/>
        <end position="110"/>
    </location>
</feature>
<feature type="transmembrane region" description="Helical" evidence="1">
    <location>
        <begin position="20"/>
        <end position="40"/>
    </location>
</feature>
<evidence type="ECO:0000313" key="2">
    <source>
        <dbReference type="EMBL" id="MEJ1092414.1"/>
    </source>
</evidence>
<keyword evidence="1" id="KW-0812">Transmembrane</keyword>
<sequence length="228" mass="24414">MSRVLNVVRLQLINRQTFLWVPLIILGSVLVASILIYAMIPTPGPKYGGGGQAPLWYFFGIGLTALTLTFPFSQAMSITRREFFLGSMIAAAAGAAVMALVFVLGGLLELATGGWGLNGYMFYLPWMWEAGPLAAFVVYFTLAMFFFVIGFLGATVYKRWGATVTTVWSVGAGVLLVGAAFVITRFALWEAVGEAVMTLGALGLAAWGLVLVALLSVVAFLALRRATP</sequence>
<dbReference type="EMBL" id="JBBDGN010000012">
    <property type="protein sequence ID" value="MEJ1092414.1"/>
    <property type="molecule type" value="Genomic_DNA"/>
</dbReference>
<reference evidence="2 3" key="1">
    <citation type="submission" date="2024-02" db="EMBL/GenBank/DDBJ databases">
        <authorList>
            <person name="Saticioglu I.B."/>
        </authorList>
    </citation>
    <scope>NUCLEOTIDE SEQUENCE [LARGE SCALE GENOMIC DNA]</scope>
    <source>
        <strain evidence="2 3">Mu-43</strain>
    </source>
</reference>
<feature type="transmembrane region" description="Helical" evidence="1">
    <location>
        <begin position="55"/>
        <end position="72"/>
    </location>
</feature>
<evidence type="ECO:0008006" key="4">
    <source>
        <dbReference type="Google" id="ProtNLM"/>
    </source>
</evidence>
<accession>A0ABU8LM70</accession>
<name>A0ABU8LM70_9MICO</name>
<feature type="transmembrane region" description="Helical" evidence="1">
    <location>
        <begin position="200"/>
        <end position="223"/>
    </location>
</feature>
<dbReference type="Proteomes" id="UP001366085">
    <property type="component" value="Unassembled WGS sequence"/>
</dbReference>
<feature type="transmembrane region" description="Helical" evidence="1">
    <location>
        <begin position="130"/>
        <end position="154"/>
    </location>
</feature>
<keyword evidence="1" id="KW-1133">Transmembrane helix</keyword>
<evidence type="ECO:0000256" key="1">
    <source>
        <dbReference type="SAM" id="Phobius"/>
    </source>
</evidence>
<keyword evidence="3" id="KW-1185">Reference proteome</keyword>